<dbReference type="SMART" id="SM00530">
    <property type="entry name" value="HTH_XRE"/>
    <property type="match status" value="1"/>
</dbReference>
<evidence type="ECO:0000256" key="2">
    <source>
        <dbReference type="ARBA" id="ARBA00023015"/>
    </source>
</evidence>
<comment type="caution">
    <text evidence="9">The sequence shown here is derived from an EMBL/GenBank/DDBJ whole genome shotgun (WGS) entry which is preliminary data.</text>
</comment>
<evidence type="ECO:0000259" key="8">
    <source>
        <dbReference type="PROSITE" id="PS50943"/>
    </source>
</evidence>
<dbReference type="SUPFAM" id="SSF88946">
    <property type="entry name" value="Sigma2 domain of RNA polymerase sigma factors"/>
    <property type="match status" value="1"/>
</dbReference>
<feature type="compositionally biased region" description="Pro residues" evidence="6">
    <location>
        <begin position="148"/>
        <end position="160"/>
    </location>
</feature>
<keyword evidence="7" id="KW-0472">Membrane</keyword>
<dbReference type="GO" id="GO:0003677">
    <property type="term" value="F:DNA binding"/>
    <property type="evidence" value="ECO:0007669"/>
    <property type="project" value="UniProtKB-KW"/>
</dbReference>
<feature type="compositionally biased region" description="Basic and acidic residues" evidence="6">
    <location>
        <begin position="57"/>
        <end position="113"/>
    </location>
</feature>
<accession>A0A918LW79</accession>
<evidence type="ECO:0000256" key="6">
    <source>
        <dbReference type="SAM" id="MobiDB-lite"/>
    </source>
</evidence>
<dbReference type="InterPro" id="IPR013325">
    <property type="entry name" value="RNA_pol_sigma_r2"/>
</dbReference>
<dbReference type="InterPro" id="IPR036388">
    <property type="entry name" value="WH-like_DNA-bd_sf"/>
</dbReference>
<dbReference type="PANTHER" id="PTHR43133:SF8">
    <property type="entry name" value="RNA POLYMERASE SIGMA FACTOR HI_1459-RELATED"/>
    <property type="match status" value="1"/>
</dbReference>
<dbReference type="PROSITE" id="PS50943">
    <property type="entry name" value="HTH_CROC1"/>
    <property type="match status" value="1"/>
</dbReference>
<dbReference type="RefSeq" id="WP_189204819.1">
    <property type="nucleotide sequence ID" value="NZ_BMQQ01000033.1"/>
</dbReference>
<dbReference type="InterPro" id="IPR039425">
    <property type="entry name" value="RNA_pol_sigma-70-like"/>
</dbReference>
<dbReference type="Gene3D" id="1.10.260.40">
    <property type="entry name" value="lambda repressor-like DNA-binding domains"/>
    <property type="match status" value="1"/>
</dbReference>
<dbReference type="Proteomes" id="UP000619486">
    <property type="component" value="Unassembled WGS sequence"/>
</dbReference>
<dbReference type="PANTHER" id="PTHR43133">
    <property type="entry name" value="RNA POLYMERASE ECF-TYPE SIGMA FACTO"/>
    <property type="match status" value="1"/>
</dbReference>
<keyword evidence="3" id="KW-0731">Sigma factor</keyword>
<feature type="domain" description="HTH cro/C1-type" evidence="8">
    <location>
        <begin position="20"/>
        <end position="66"/>
    </location>
</feature>
<feature type="region of interest" description="Disordered" evidence="6">
    <location>
        <begin position="1"/>
        <end position="24"/>
    </location>
</feature>
<protein>
    <recommendedName>
        <fullName evidence="8">HTH cro/C1-type domain-containing protein</fullName>
    </recommendedName>
</protein>
<feature type="region of interest" description="Disordered" evidence="6">
    <location>
        <begin position="45"/>
        <end position="168"/>
    </location>
</feature>
<feature type="transmembrane region" description="Helical" evidence="7">
    <location>
        <begin position="362"/>
        <end position="384"/>
    </location>
</feature>
<feature type="compositionally biased region" description="Low complexity" evidence="6">
    <location>
        <begin position="1"/>
        <end position="15"/>
    </location>
</feature>
<evidence type="ECO:0000256" key="3">
    <source>
        <dbReference type="ARBA" id="ARBA00023082"/>
    </source>
</evidence>
<dbReference type="AlphaFoldDB" id="A0A918LW79"/>
<evidence type="ECO:0000256" key="7">
    <source>
        <dbReference type="SAM" id="Phobius"/>
    </source>
</evidence>
<dbReference type="GO" id="GO:0006352">
    <property type="term" value="P:DNA-templated transcription initiation"/>
    <property type="evidence" value="ECO:0007669"/>
    <property type="project" value="InterPro"/>
</dbReference>
<evidence type="ECO:0000313" key="9">
    <source>
        <dbReference type="EMBL" id="GGT58821.1"/>
    </source>
</evidence>
<dbReference type="InterPro" id="IPR013324">
    <property type="entry name" value="RNA_pol_sigma_r3/r4-like"/>
</dbReference>
<sequence length="437" mass="48024">MSRTRPSSSARSLPSPKERRRLREAKALSEEQLAEAMGVTRATVRSWETGRSTPKGRKLELYARLLRDAPAEPAERTEGSERPPDPDRQPNRKPEPDRRPNRRPDQQPDRTKPATEPSVPAAEKPPAADEAAEAGPASASPTVSPAPVKHPPPSHPPAPDPVAAAPLPEAPRLTPEEAFDTLYEHVAPGLAHQAFLLTGRRRLSREAVEHAFHLAWQRWPEVAVDRDPAGWVRAVAHEYAMSPWHSFRRSLRHPDAPPTDPDRRELLAALLDLPPSYRRTLLLYDGLGLDLPDTAAETEASTPAAANRLIHAREAVAERLPELGDAKALQRRLTALVTETPTATIAPPRKVRTISERRTRMWTRAAIVLTTVIIGATAFTVTTAPTRYVPPLSPGATVGGIPVRSGPAQLTREDLQLREKLRSEPMNGPERLIPAVQ</sequence>
<reference evidence="9" key="2">
    <citation type="submission" date="2020-09" db="EMBL/GenBank/DDBJ databases">
        <authorList>
            <person name="Sun Q."/>
            <person name="Ohkuma M."/>
        </authorList>
    </citation>
    <scope>NUCLEOTIDE SEQUENCE</scope>
    <source>
        <strain evidence="9">JCM 3172</strain>
    </source>
</reference>
<dbReference type="EMBL" id="BMQQ01000033">
    <property type="protein sequence ID" value="GGT58821.1"/>
    <property type="molecule type" value="Genomic_DNA"/>
</dbReference>
<dbReference type="InterPro" id="IPR001387">
    <property type="entry name" value="Cro/C1-type_HTH"/>
</dbReference>
<comment type="similarity">
    <text evidence="1">Belongs to the sigma-70 factor family. ECF subfamily.</text>
</comment>
<reference evidence="9" key="1">
    <citation type="journal article" date="2014" name="Int. J. Syst. Evol. Microbiol.">
        <title>Complete genome sequence of Corynebacterium casei LMG S-19264T (=DSM 44701T), isolated from a smear-ripened cheese.</title>
        <authorList>
            <consortium name="US DOE Joint Genome Institute (JGI-PGF)"/>
            <person name="Walter F."/>
            <person name="Albersmeier A."/>
            <person name="Kalinowski J."/>
            <person name="Ruckert C."/>
        </authorList>
    </citation>
    <scope>NUCLEOTIDE SEQUENCE</scope>
    <source>
        <strain evidence="9">JCM 3172</strain>
    </source>
</reference>
<dbReference type="SUPFAM" id="SSF47413">
    <property type="entry name" value="lambda repressor-like DNA-binding domains"/>
    <property type="match status" value="1"/>
</dbReference>
<evidence type="ECO:0000256" key="5">
    <source>
        <dbReference type="ARBA" id="ARBA00023163"/>
    </source>
</evidence>
<proteinExistence type="inferred from homology"/>
<dbReference type="Pfam" id="PF01381">
    <property type="entry name" value="HTH_3"/>
    <property type="match status" value="1"/>
</dbReference>
<keyword evidence="4" id="KW-0238">DNA-binding</keyword>
<organism evidence="9 10">
    <name type="scientific">Streptomyces purpureus</name>
    <dbReference type="NCBI Taxonomy" id="1951"/>
    <lineage>
        <taxon>Bacteria</taxon>
        <taxon>Bacillati</taxon>
        <taxon>Actinomycetota</taxon>
        <taxon>Actinomycetes</taxon>
        <taxon>Kitasatosporales</taxon>
        <taxon>Streptomycetaceae</taxon>
        <taxon>Streptomyces</taxon>
    </lineage>
</organism>
<keyword evidence="10" id="KW-1185">Reference proteome</keyword>
<gene>
    <name evidence="9" type="ORF">GCM10014713_60470</name>
</gene>
<dbReference type="CDD" id="cd00093">
    <property type="entry name" value="HTH_XRE"/>
    <property type="match status" value="1"/>
</dbReference>
<name>A0A918LW79_9ACTN</name>
<feature type="compositionally biased region" description="Low complexity" evidence="6">
    <location>
        <begin position="120"/>
        <end position="147"/>
    </location>
</feature>
<keyword evidence="2" id="KW-0805">Transcription regulation</keyword>
<keyword evidence="7" id="KW-1133">Transmembrane helix</keyword>
<dbReference type="GO" id="GO:0016987">
    <property type="term" value="F:sigma factor activity"/>
    <property type="evidence" value="ECO:0007669"/>
    <property type="project" value="UniProtKB-KW"/>
</dbReference>
<dbReference type="Gene3D" id="1.10.10.10">
    <property type="entry name" value="Winged helix-like DNA-binding domain superfamily/Winged helix DNA-binding domain"/>
    <property type="match status" value="1"/>
</dbReference>
<evidence type="ECO:0000256" key="1">
    <source>
        <dbReference type="ARBA" id="ARBA00010641"/>
    </source>
</evidence>
<dbReference type="Gene3D" id="1.10.1740.10">
    <property type="match status" value="1"/>
</dbReference>
<keyword evidence="5" id="KW-0804">Transcription</keyword>
<dbReference type="InterPro" id="IPR010982">
    <property type="entry name" value="Lambda_DNA-bd_dom_sf"/>
</dbReference>
<evidence type="ECO:0000313" key="10">
    <source>
        <dbReference type="Proteomes" id="UP000619486"/>
    </source>
</evidence>
<evidence type="ECO:0000256" key="4">
    <source>
        <dbReference type="ARBA" id="ARBA00023125"/>
    </source>
</evidence>
<keyword evidence="7" id="KW-0812">Transmembrane</keyword>
<dbReference type="SUPFAM" id="SSF88659">
    <property type="entry name" value="Sigma3 and sigma4 domains of RNA polymerase sigma factors"/>
    <property type="match status" value="1"/>
</dbReference>